<reference evidence="1 2" key="1">
    <citation type="journal article" date="2022" name="New Phytol.">
        <title>Ecological generalism drives hyperdiversity of secondary metabolite gene clusters in xylarialean endophytes.</title>
        <authorList>
            <person name="Franco M.E.E."/>
            <person name="Wisecaver J.H."/>
            <person name="Arnold A.E."/>
            <person name="Ju Y.M."/>
            <person name="Slot J.C."/>
            <person name="Ahrendt S."/>
            <person name="Moore L.P."/>
            <person name="Eastman K.E."/>
            <person name="Scott K."/>
            <person name="Konkel Z."/>
            <person name="Mondo S.J."/>
            <person name="Kuo A."/>
            <person name="Hayes R.D."/>
            <person name="Haridas S."/>
            <person name="Andreopoulos B."/>
            <person name="Riley R."/>
            <person name="LaButti K."/>
            <person name="Pangilinan J."/>
            <person name="Lipzen A."/>
            <person name="Amirebrahimi M."/>
            <person name="Yan J."/>
            <person name="Adam C."/>
            <person name="Keymanesh K."/>
            <person name="Ng V."/>
            <person name="Louie K."/>
            <person name="Northen T."/>
            <person name="Drula E."/>
            <person name="Henrissat B."/>
            <person name="Hsieh H.M."/>
            <person name="Youens-Clark K."/>
            <person name="Lutzoni F."/>
            <person name="Miadlikowska J."/>
            <person name="Eastwood D.C."/>
            <person name="Hamelin R.C."/>
            <person name="Grigoriev I.V."/>
            <person name="U'Ren J.M."/>
        </authorList>
    </citation>
    <scope>NUCLEOTIDE SEQUENCE [LARGE SCALE GENOMIC DNA]</scope>
    <source>
        <strain evidence="1 2">CBS 119005</strain>
    </source>
</reference>
<comment type="caution">
    <text evidence="1">The sequence shown here is derived from an EMBL/GenBank/DDBJ whole genome shotgun (WGS) entry which is preliminary data.</text>
</comment>
<accession>A0ACB9Z7F6</accession>
<evidence type="ECO:0000313" key="2">
    <source>
        <dbReference type="Proteomes" id="UP001497700"/>
    </source>
</evidence>
<name>A0ACB9Z7F6_9PEZI</name>
<protein>
    <submittedName>
        <fullName evidence="1">Uncharacterized protein</fullName>
    </submittedName>
</protein>
<sequence>MIVGPLFFSLLTLLAVLVGSPVVSAQDSPGRFFNPADSGPASDFSEDAIWRVGETQTIKFTTTYSSYTIDLWQQDTQGGSASQGPSIFQVSSGAVTQFDWSVQTFQFDLATSEVFFLWLTPVDQDGTDSVTSHYFNITASAATSSSSISSSTSFSSTATTSTTTTSAAASSIQTSAPPSPSPTRKATPLSTGAQAGIGVGVGLVGLVAIVAGALLWRRRKNSSRGTPQIVAGRDDYDQPEMARGPHGEGYQKSPPPSYPIELDANGGLAETPYHTMREPIELR</sequence>
<gene>
    <name evidence="1" type="ORF">F4820DRAFT_446626</name>
</gene>
<keyword evidence="2" id="KW-1185">Reference proteome</keyword>
<evidence type="ECO:0000313" key="1">
    <source>
        <dbReference type="EMBL" id="KAI4866930.1"/>
    </source>
</evidence>
<proteinExistence type="predicted"/>
<dbReference type="Proteomes" id="UP001497700">
    <property type="component" value="Unassembled WGS sequence"/>
</dbReference>
<organism evidence="1 2">
    <name type="scientific">Hypoxylon rubiginosum</name>
    <dbReference type="NCBI Taxonomy" id="110542"/>
    <lineage>
        <taxon>Eukaryota</taxon>
        <taxon>Fungi</taxon>
        <taxon>Dikarya</taxon>
        <taxon>Ascomycota</taxon>
        <taxon>Pezizomycotina</taxon>
        <taxon>Sordariomycetes</taxon>
        <taxon>Xylariomycetidae</taxon>
        <taxon>Xylariales</taxon>
        <taxon>Hypoxylaceae</taxon>
        <taxon>Hypoxylon</taxon>
    </lineage>
</organism>
<dbReference type="EMBL" id="MU393453">
    <property type="protein sequence ID" value="KAI4866930.1"/>
    <property type="molecule type" value="Genomic_DNA"/>
</dbReference>